<protein>
    <submittedName>
        <fullName evidence="2">Uncharacterized protein</fullName>
    </submittedName>
</protein>
<feature type="region of interest" description="Disordered" evidence="1">
    <location>
        <begin position="28"/>
        <end position="48"/>
    </location>
</feature>
<evidence type="ECO:0000313" key="2">
    <source>
        <dbReference type="EMBL" id="KAF4036011.1"/>
    </source>
</evidence>
<evidence type="ECO:0000313" key="3">
    <source>
        <dbReference type="Proteomes" id="UP000602510"/>
    </source>
</evidence>
<dbReference type="EMBL" id="WSZM01000286">
    <property type="protein sequence ID" value="KAF4036011.1"/>
    <property type="molecule type" value="Genomic_DNA"/>
</dbReference>
<organism evidence="2 3">
    <name type="scientific">Phytophthora infestans</name>
    <name type="common">Potato late blight agent</name>
    <name type="synonym">Botrytis infestans</name>
    <dbReference type="NCBI Taxonomy" id="4787"/>
    <lineage>
        <taxon>Eukaryota</taxon>
        <taxon>Sar</taxon>
        <taxon>Stramenopiles</taxon>
        <taxon>Oomycota</taxon>
        <taxon>Peronosporomycetes</taxon>
        <taxon>Peronosporales</taxon>
        <taxon>Peronosporaceae</taxon>
        <taxon>Phytophthora</taxon>
    </lineage>
</organism>
<proteinExistence type="predicted"/>
<accession>A0A833T8W6</accession>
<gene>
    <name evidence="2" type="ORF">GN244_ATG12010</name>
</gene>
<sequence>MKGCAFVPSVRRRKTAFYTTKDRVLYDDEPHATTGGAAHPVSPATRDRLPPATRRLMLHTTGRRSAYGGLCATRRHPQNEEHPHDGGLTIGSAAAIVNNIDRQNDTAQLDIGDVIFGSVVRTSRNVVSCSFVATGAPPVDNKAKEE</sequence>
<comment type="caution">
    <text evidence="2">The sequence shown here is derived from an EMBL/GenBank/DDBJ whole genome shotgun (WGS) entry which is preliminary data.</text>
</comment>
<reference evidence="2" key="1">
    <citation type="submission" date="2020-04" db="EMBL/GenBank/DDBJ databases">
        <title>Hybrid Assembly of Korean Phytophthora infestans isolates.</title>
        <authorList>
            <person name="Prokchorchik M."/>
            <person name="Lee Y."/>
            <person name="Seo J."/>
            <person name="Cho J.-H."/>
            <person name="Park Y.-E."/>
            <person name="Jang D.-C."/>
            <person name="Im J.-S."/>
            <person name="Choi J.-G."/>
            <person name="Park H.-J."/>
            <person name="Lee G.-B."/>
            <person name="Lee Y.-G."/>
            <person name="Hong S.-Y."/>
            <person name="Cho K."/>
            <person name="Sohn K.H."/>
        </authorList>
    </citation>
    <scope>NUCLEOTIDE SEQUENCE</scope>
    <source>
        <strain evidence="2">KR_1_A1</strain>
    </source>
</reference>
<evidence type="ECO:0000256" key="1">
    <source>
        <dbReference type="SAM" id="MobiDB-lite"/>
    </source>
</evidence>
<name>A0A833T8W6_PHYIN</name>
<keyword evidence="3" id="KW-1185">Reference proteome</keyword>
<dbReference type="Proteomes" id="UP000602510">
    <property type="component" value="Unassembled WGS sequence"/>
</dbReference>
<dbReference type="AlphaFoldDB" id="A0A833T8W6"/>